<evidence type="ECO:0000256" key="7">
    <source>
        <dbReference type="ARBA" id="ARBA00023136"/>
    </source>
</evidence>
<feature type="domain" description="ABC transmembrane type-2" evidence="9">
    <location>
        <begin position="169"/>
        <end position="394"/>
    </location>
</feature>
<evidence type="ECO:0000313" key="10">
    <source>
        <dbReference type="EMBL" id="KPL79736.1"/>
    </source>
</evidence>
<feature type="transmembrane region" description="Helical" evidence="8">
    <location>
        <begin position="312"/>
        <end position="333"/>
    </location>
</feature>
<evidence type="ECO:0000256" key="1">
    <source>
        <dbReference type="ARBA" id="ARBA00004651"/>
    </source>
</evidence>
<feature type="transmembrane region" description="Helical" evidence="8">
    <location>
        <begin position="208"/>
        <end position="226"/>
    </location>
</feature>
<dbReference type="Gene3D" id="3.40.1710.10">
    <property type="entry name" value="abc type-2 transporter like domain"/>
    <property type="match status" value="1"/>
</dbReference>
<dbReference type="EMBL" id="LGCM01000046">
    <property type="protein sequence ID" value="KPL79736.1"/>
    <property type="molecule type" value="Genomic_DNA"/>
</dbReference>
<dbReference type="InterPro" id="IPR013525">
    <property type="entry name" value="ABC2_TM"/>
</dbReference>
<reference evidence="10 11" key="1">
    <citation type="submission" date="2015-07" db="EMBL/GenBank/DDBJ databases">
        <title>Genome sequence of Levilinea saccharolytica DSM 16555.</title>
        <authorList>
            <person name="Hemp J."/>
            <person name="Ward L.M."/>
            <person name="Pace L.A."/>
            <person name="Fischer W.W."/>
        </authorList>
    </citation>
    <scope>NUCLEOTIDE SEQUENCE [LARGE SCALE GENOMIC DNA]</scope>
    <source>
        <strain evidence="10 11">KIBI-1</strain>
    </source>
</reference>
<evidence type="ECO:0000256" key="8">
    <source>
        <dbReference type="SAM" id="Phobius"/>
    </source>
</evidence>
<feature type="transmembrane region" description="Helical" evidence="8">
    <location>
        <begin position="21"/>
        <end position="40"/>
    </location>
</feature>
<evidence type="ECO:0000256" key="4">
    <source>
        <dbReference type="ARBA" id="ARBA00022475"/>
    </source>
</evidence>
<dbReference type="OrthoDB" id="161250at2"/>
<evidence type="ECO:0000256" key="2">
    <source>
        <dbReference type="ARBA" id="ARBA00007783"/>
    </source>
</evidence>
<dbReference type="RefSeq" id="WP_062417415.1">
    <property type="nucleotide sequence ID" value="NZ_DF967974.1"/>
</dbReference>
<keyword evidence="11" id="KW-1185">Reference proteome</keyword>
<dbReference type="GO" id="GO:0005886">
    <property type="term" value="C:plasma membrane"/>
    <property type="evidence" value="ECO:0007669"/>
    <property type="project" value="UniProtKB-SubCell"/>
</dbReference>
<comment type="similarity">
    <text evidence="2">Belongs to the ABC-2 integral membrane protein family.</text>
</comment>
<feature type="transmembrane region" description="Helical" evidence="8">
    <location>
        <begin position="247"/>
        <end position="270"/>
    </location>
</feature>
<evidence type="ECO:0000313" key="11">
    <source>
        <dbReference type="Proteomes" id="UP000050501"/>
    </source>
</evidence>
<protein>
    <recommendedName>
        <fullName evidence="9">ABC transmembrane type-2 domain-containing protein</fullName>
    </recommendedName>
</protein>
<keyword evidence="7 8" id="KW-0472">Membrane</keyword>
<keyword evidence="6 8" id="KW-1133">Transmembrane helix</keyword>
<keyword evidence="4" id="KW-1003">Cell membrane</keyword>
<dbReference type="PROSITE" id="PS51012">
    <property type="entry name" value="ABC_TM2"/>
    <property type="match status" value="1"/>
</dbReference>
<comment type="caution">
    <text evidence="10">The sequence shown here is derived from an EMBL/GenBank/DDBJ whole genome shotgun (WGS) entry which is preliminary data.</text>
</comment>
<dbReference type="AlphaFoldDB" id="A0A0P6Y440"/>
<dbReference type="PANTHER" id="PTHR30294">
    <property type="entry name" value="MEMBRANE COMPONENT OF ABC TRANSPORTER YHHJ-RELATED"/>
    <property type="match status" value="1"/>
</dbReference>
<feature type="transmembrane region" description="Helical" evidence="8">
    <location>
        <begin position="368"/>
        <end position="392"/>
    </location>
</feature>
<dbReference type="GO" id="GO:0140359">
    <property type="term" value="F:ABC-type transporter activity"/>
    <property type="evidence" value="ECO:0007669"/>
    <property type="project" value="InterPro"/>
</dbReference>
<proteinExistence type="inferred from homology"/>
<dbReference type="InterPro" id="IPR051449">
    <property type="entry name" value="ABC-2_transporter_component"/>
</dbReference>
<name>A0A0P6Y440_9CHLR</name>
<dbReference type="STRING" id="229921.ADN01_13680"/>
<organism evidence="10 11">
    <name type="scientific">Levilinea saccharolytica</name>
    <dbReference type="NCBI Taxonomy" id="229921"/>
    <lineage>
        <taxon>Bacteria</taxon>
        <taxon>Bacillati</taxon>
        <taxon>Chloroflexota</taxon>
        <taxon>Anaerolineae</taxon>
        <taxon>Anaerolineales</taxon>
        <taxon>Anaerolineaceae</taxon>
        <taxon>Levilinea</taxon>
    </lineage>
</organism>
<feature type="transmembrane region" description="Helical" evidence="8">
    <location>
        <begin position="282"/>
        <end position="305"/>
    </location>
</feature>
<keyword evidence="3" id="KW-0813">Transport</keyword>
<comment type="subcellular location">
    <subcellularLocation>
        <location evidence="1">Cell membrane</location>
        <topology evidence="1">Multi-pass membrane protein</topology>
    </subcellularLocation>
</comment>
<gene>
    <name evidence="10" type="ORF">ADN01_13680</name>
</gene>
<evidence type="ECO:0000256" key="6">
    <source>
        <dbReference type="ARBA" id="ARBA00022989"/>
    </source>
</evidence>
<keyword evidence="5 8" id="KW-0812">Transmembrane</keyword>
<dbReference type="InterPro" id="IPR047817">
    <property type="entry name" value="ABC2_TM_bact-type"/>
</dbReference>
<accession>A0A0P6Y440</accession>
<evidence type="ECO:0000256" key="5">
    <source>
        <dbReference type="ARBA" id="ARBA00022692"/>
    </source>
</evidence>
<sequence>MRILYLTLKDLSQILRDKMSILFLVFMPVVFTVVMSMAYGSSSSEAVLKLGWANADPNGALSAHLRTLLEADGGVELVELDPAQFDSASERVRRGEWAGAVRIPAEFSQLALSGSQPNLEVLADSASASGQAAAQITRTAFVRVMSAAQAALQTGGAGDSREALLQRLQRAVDGWRDPALSVAVEKAAPPAKSSSLADHPYAQSSPGMIVQFTLFGLVSSAMIVVLERRGGTLQRLMTTSMPRSAVLAGHFLAMFVTILAQEILLVLFGQLALGLDYFSQPLAVGLILVALALWVASLGLLIGAAVKGQEQVILWAMVAMFVFSAVGGAWFPLEGAGPTFAAVGRVLPSAWAMTGFQNILLRGLGAQAALLPAAVLGGYALLFFSLAAWRFLRSEA</sequence>
<evidence type="ECO:0000259" key="9">
    <source>
        <dbReference type="PROSITE" id="PS51012"/>
    </source>
</evidence>
<evidence type="ECO:0000256" key="3">
    <source>
        <dbReference type="ARBA" id="ARBA00022448"/>
    </source>
</evidence>
<dbReference type="PANTHER" id="PTHR30294:SF38">
    <property type="entry name" value="TRANSPORT PERMEASE PROTEIN"/>
    <property type="match status" value="1"/>
</dbReference>
<dbReference type="Pfam" id="PF12698">
    <property type="entry name" value="ABC2_membrane_3"/>
    <property type="match status" value="1"/>
</dbReference>
<dbReference type="Proteomes" id="UP000050501">
    <property type="component" value="Unassembled WGS sequence"/>
</dbReference>